<proteinExistence type="predicted"/>
<protein>
    <submittedName>
        <fullName evidence="9">Histidine kinase</fullName>
    </submittedName>
</protein>
<dbReference type="InterPro" id="IPR003660">
    <property type="entry name" value="HAMP_dom"/>
</dbReference>
<keyword evidence="7" id="KW-1133">Transmembrane helix</keyword>
<dbReference type="InterPro" id="IPR036890">
    <property type="entry name" value="HATPase_C_sf"/>
</dbReference>
<dbReference type="EMBL" id="CP050066">
    <property type="protein sequence ID" value="QIP06270.1"/>
    <property type="molecule type" value="Genomic_DNA"/>
</dbReference>
<dbReference type="CDD" id="cd16917">
    <property type="entry name" value="HATPase_UhpB-NarQ-NarX-like"/>
    <property type="match status" value="1"/>
</dbReference>
<keyword evidence="6" id="KW-0175">Coiled coil</keyword>
<dbReference type="Pfam" id="PF02518">
    <property type="entry name" value="HATPase_c"/>
    <property type="match status" value="1"/>
</dbReference>
<dbReference type="GO" id="GO:0046983">
    <property type="term" value="F:protein dimerization activity"/>
    <property type="evidence" value="ECO:0007669"/>
    <property type="project" value="InterPro"/>
</dbReference>
<dbReference type="InterPro" id="IPR003594">
    <property type="entry name" value="HATPase_dom"/>
</dbReference>
<evidence type="ECO:0000256" key="4">
    <source>
        <dbReference type="ARBA" id="ARBA00022777"/>
    </source>
</evidence>
<evidence type="ECO:0000256" key="2">
    <source>
        <dbReference type="ARBA" id="ARBA00022553"/>
    </source>
</evidence>
<keyword evidence="5" id="KW-0902">Two-component regulatory system</keyword>
<dbReference type="Gene3D" id="1.20.5.1930">
    <property type="match status" value="1"/>
</dbReference>
<dbReference type="GO" id="GO:0016020">
    <property type="term" value="C:membrane"/>
    <property type="evidence" value="ECO:0007669"/>
    <property type="project" value="UniProtKB-SubCell"/>
</dbReference>
<dbReference type="Gene3D" id="6.10.340.10">
    <property type="match status" value="1"/>
</dbReference>
<keyword evidence="3" id="KW-0808">Transferase</keyword>
<dbReference type="PANTHER" id="PTHR24421:SF58">
    <property type="entry name" value="SIGNAL TRANSDUCTION HISTIDINE-PROTEIN KINASE_PHOSPHATASE UHPB"/>
    <property type="match status" value="1"/>
</dbReference>
<evidence type="ECO:0000313" key="9">
    <source>
        <dbReference type="EMBL" id="QIP06270.1"/>
    </source>
</evidence>
<keyword evidence="7" id="KW-0812">Transmembrane</keyword>
<dbReference type="Proteomes" id="UP000500895">
    <property type="component" value="Chromosome"/>
</dbReference>
<feature type="coiled-coil region" evidence="6">
    <location>
        <begin position="215"/>
        <end position="242"/>
    </location>
</feature>
<evidence type="ECO:0000256" key="5">
    <source>
        <dbReference type="ARBA" id="ARBA00023012"/>
    </source>
</evidence>
<organism evidence="9 10">
    <name type="scientific">Bradyrhizobium symbiodeficiens</name>
    <dbReference type="NCBI Taxonomy" id="1404367"/>
    <lineage>
        <taxon>Bacteria</taxon>
        <taxon>Pseudomonadati</taxon>
        <taxon>Pseudomonadota</taxon>
        <taxon>Alphaproteobacteria</taxon>
        <taxon>Hyphomicrobiales</taxon>
        <taxon>Nitrobacteraceae</taxon>
        <taxon>Bradyrhizobium</taxon>
    </lineage>
</organism>
<dbReference type="PROSITE" id="PS50885">
    <property type="entry name" value="HAMP"/>
    <property type="match status" value="1"/>
</dbReference>
<name>A0A6G9A1E6_9BRAD</name>
<dbReference type="Gene3D" id="3.30.565.10">
    <property type="entry name" value="Histidine kinase-like ATPase, C-terminal domain"/>
    <property type="match status" value="1"/>
</dbReference>
<dbReference type="InterPro" id="IPR011712">
    <property type="entry name" value="Sig_transdc_His_kin_sub3_dim/P"/>
</dbReference>
<feature type="domain" description="HAMP" evidence="8">
    <location>
        <begin position="175"/>
        <end position="227"/>
    </location>
</feature>
<accession>A0A6G9A1E6</accession>
<dbReference type="RefSeq" id="WP_166467336.1">
    <property type="nucleotide sequence ID" value="NZ_CP050066.2"/>
</dbReference>
<evidence type="ECO:0000256" key="1">
    <source>
        <dbReference type="ARBA" id="ARBA00004370"/>
    </source>
</evidence>
<dbReference type="Pfam" id="PF00672">
    <property type="entry name" value="HAMP"/>
    <property type="match status" value="1"/>
</dbReference>
<keyword evidence="4 9" id="KW-0418">Kinase</keyword>
<dbReference type="CDD" id="cd06225">
    <property type="entry name" value="HAMP"/>
    <property type="match status" value="1"/>
</dbReference>
<sequence length="460" mass="50185">MWQRLSFRTQLFLPLGLSFLAALVLGGILLQIFAAGQLSEENEPARRSTRTIATALNNTLRNSDNPQKTLDAFVQMLDTSSDIQFRRVEEGPSPLPKDDQRNLKVAPQWFINLIAMPDMNAASPVVIDGKHVGDITFLPDLSADLFEKWIGFLALTSLVAVLTVLTAIIAYVFAGSALRPLQHLGEGLTRMRRGDYAKPIPVGGPPEIRQGCEEANALAATLAQLSEDNRDLMHRLVSLQDDERRDLARELHDELGPLLFSIRAGTIALIDAAPQAGNLGNSAEEVLQSVEALQQTNRRILDRLRPLYIEELGLSTSVQTLLQNFRKQAPHIVLTDTIGSDLNGVDGPLAQTVYRVIQEALTNVLRHAKAGSADVQATITGEALVVDISDDGGGFPEGNVFGRGLTGMHERVRALSGSLSLLRVDGRTYVRCRLPVQPAREAPVSPSVILSESRPAQIER</sequence>
<evidence type="ECO:0000259" key="8">
    <source>
        <dbReference type="PROSITE" id="PS50885"/>
    </source>
</evidence>
<dbReference type="SMART" id="SM00387">
    <property type="entry name" value="HATPase_c"/>
    <property type="match status" value="1"/>
</dbReference>
<comment type="subcellular location">
    <subcellularLocation>
        <location evidence="1">Membrane</location>
    </subcellularLocation>
</comment>
<dbReference type="Pfam" id="PF07730">
    <property type="entry name" value="HisKA_3"/>
    <property type="match status" value="1"/>
</dbReference>
<evidence type="ECO:0000256" key="3">
    <source>
        <dbReference type="ARBA" id="ARBA00022679"/>
    </source>
</evidence>
<evidence type="ECO:0000256" key="6">
    <source>
        <dbReference type="SAM" id="Coils"/>
    </source>
</evidence>
<evidence type="ECO:0000256" key="7">
    <source>
        <dbReference type="SAM" id="Phobius"/>
    </source>
</evidence>
<feature type="transmembrane region" description="Helical" evidence="7">
    <location>
        <begin position="149"/>
        <end position="174"/>
    </location>
</feature>
<dbReference type="GO" id="GO:0000155">
    <property type="term" value="F:phosphorelay sensor kinase activity"/>
    <property type="evidence" value="ECO:0007669"/>
    <property type="project" value="InterPro"/>
</dbReference>
<evidence type="ECO:0000313" key="10">
    <source>
        <dbReference type="Proteomes" id="UP000500895"/>
    </source>
</evidence>
<dbReference type="SUPFAM" id="SSF55874">
    <property type="entry name" value="ATPase domain of HSP90 chaperone/DNA topoisomerase II/histidine kinase"/>
    <property type="match status" value="1"/>
</dbReference>
<reference evidence="9 10" key="1">
    <citation type="journal article" date="2020" name="Int. J. Syst. Evol. Microbiol.">
        <title>Description and complete genome sequences of Bradyrhizobium symbiodeficiens sp. nov., a non-symbiotic bacterium associated with legumes native to Canada.</title>
        <authorList>
            <person name="Bromfield E.S.P."/>
            <person name="Cloutier S."/>
            <person name="Nguyen H.D.T."/>
        </authorList>
    </citation>
    <scope>NUCLEOTIDE SEQUENCE [LARGE SCALE GENOMIC DNA]</scope>
    <source>
        <strain evidence="9 10">101S1MB</strain>
    </source>
</reference>
<gene>
    <name evidence="9" type="ORF">HAV00_08435</name>
</gene>
<keyword evidence="7" id="KW-0472">Membrane</keyword>
<dbReference type="PANTHER" id="PTHR24421">
    <property type="entry name" value="NITRATE/NITRITE SENSOR PROTEIN NARX-RELATED"/>
    <property type="match status" value="1"/>
</dbReference>
<dbReference type="InterPro" id="IPR050482">
    <property type="entry name" value="Sensor_HK_TwoCompSys"/>
</dbReference>
<feature type="transmembrane region" description="Helical" evidence="7">
    <location>
        <begin position="12"/>
        <end position="34"/>
    </location>
</feature>
<keyword evidence="2" id="KW-0597">Phosphoprotein</keyword>
<dbReference type="AlphaFoldDB" id="A0A6G9A1E6"/>